<evidence type="ECO:0000256" key="3">
    <source>
        <dbReference type="ARBA" id="ARBA00022806"/>
    </source>
</evidence>
<feature type="compositionally biased region" description="Polar residues" evidence="5">
    <location>
        <begin position="79"/>
        <end position="92"/>
    </location>
</feature>
<evidence type="ECO:0000313" key="10">
    <source>
        <dbReference type="Proteomes" id="UP001472866"/>
    </source>
</evidence>
<gene>
    <name evidence="9" type="ORF">HKI87_03g21030</name>
</gene>
<evidence type="ECO:0000259" key="8">
    <source>
        <dbReference type="PROSITE" id="PS51467"/>
    </source>
</evidence>
<feature type="domain" description="HARP" evidence="8">
    <location>
        <begin position="106"/>
        <end position="188"/>
    </location>
</feature>
<dbReference type="InterPro" id="IPR010003">
    <property type="entry name" value="HARP_dom"/>
</dbReference>
<evidence type="ECO:0000313" key="9">
    <source>
        <dbReference type="EMBL" id="WZN60569.1"/>
    </source>
</evidence>
<keyword evidence="10" id="KW-1185">Reference proteome</keyword>
<dbReference type="EMBL" id="CP151503">
    <property type="protein sequence ID" value="WZN60569.1"/>
    <property type="molecule type" value="Genomic_DNA"/>
</dbReference>
<sequence length="707" mass="79848">MADARYEREVVDDAYFAALDQAVTQAERIPDAEFAALERALQAAESQAAKRAKSLHAPQQSAQHIHPEDHSRIRDCYNRNPQPSTSFSQQPGDGNATVWNRPDHRHNQVRTVSVSLRIIGNGERLGLFFVNGFSDALDFVLRQKEGCTWDNENKVWSFSVSRHDHVVDFLKNGVTQVRCQVEPVHPFPLRLIRHSLQTRRTDEEACEIFQNIPEHLQRKLMEFQTEGVRYVIKLNGRGLIGDEMGLGKTVQALALVEAFKEARPVLIVTPSSLKIQWAEAIHEWLRVTEDKVSVVNTGKDKACLDNRFVIISYDFIPKMQQLLKEKNFQMIICDEAHYIKNHKAKRSRESLPLLQQAKHVVLLTGTPALARPIELLQQLKAIHPKVVKSMKEYGDRYCTGGGSWYGQQFPGQQYRGASNLKELHQVVTSTTMVRRLKKDVLSQLPPKRRQQIFLPITGAEQKQLKAMHSKLQEISEALSDGNAESIFSGDVQKKQKINELYLKSGEIKSKAICDYINVLLEAEQKFLIFGHHKCVLDAIESQVREKKAKFIRIDGSTPSNERSGLVQKFQENDVYRVAVLSIKAAGVGLTLTAASLVVMAELDWTPGNLIQAEDRAHRIGQASSVNVHYLLMKGSIDDVIWPALQRKLENVGTLLDGKQDRLSLEGNTNKKKKGGKGRSSGERSTQQEIPSQKTQTQKTMDTYFKAS</sequence>
<evidence type="ECO:0000256" key="5">
    <source>
        <dbReference type="SAM" id="MobiDB-lite"/>
    </source>
</evidence>
<dbReference type="PANTHER" id="PTHR45766">
    <property type="entry name" value="DNA ANNEALING HELICASE AND ENDONUCLEASE ZRANB3 FAMILY MEMBER"/>
    <property type="match status" value="1"/>
</dbReference>
<dbReference type="FunFam" id="3.40.50.10810:FF:000044">
    <property type="entry name" value="Chromatin remodeling factor18"/>
    <property type="match status" value="1"/>
</dbReference>
<accession>A0AAX4P2X1</accession>
<dbReference type="PROSITE" id="PS51192">
    <property type="entry name" value="HELICASE_ATP_BIND_1"/>
    <property type="match status" value="1"/>
</dbReference>
<dbReference type="CDD" id="cd18010">
    <property type="entry name" value="DEXHc_HARP_SMARCAL1"/>
    <property type="match status" value="1"/>
</dbReference>
<dbReference type="GO" id="GO:0004520">
    <property type="term" value="F:DNA endonuclease activity"/>
    <property type="evidence" value="ECO:0007669"/>
    <property type="project" value="TreeGrafter"/>
</dbReference>
<feature type="region of interest" description="Disordered" evidence="5">
    <location>
        <begin position="48"/>
        <end position="103"/>
    </location>
</feature>
<dbReference type="PROSITE" id="PS51194">
    <property type="entry name" value="HELICASE_CTER"/>
    <property type="match status" value="1"/>
</dbReference>
<dbReference type="InterPro" id="IPR000330">
    <property type="entry name" value="SNF2_N"/>
</dbReference>
<dbReference type="PROSITE" id="PS51467">
    <property type="entry name" value="HARP"/>
    <property type="match status" value="1"/>
</dbReference>
<evidence type="ECO:0000259" key="6">
    <source>
        <dbReference type="PROSITE" id="PS51192"/>
    </source>
</evidence>
<organism evidence="9 10">
    <name type="scientific">Chloropicon roscoffensis</name>
    <dbReference type="NCBI Taxonomy" id="1461544"/>
    <lineage>
        <taxon>Eukaryota</taxon>
        <taxon>Viridiplantae</taxon>
        <taxon>Chlorophyta</taxon>
        <taxon>Chloropicophyceae</taxon>
        <taxon>Chloropicales</taxon>
        <taxon>Chloropicaceae</taxon>
        <taxon>Chloropicon</taxon>
    </lineage>
</organism>
<dbReference type="GO" id="GO:0016787">
    <property type="term" value="F:hydrolase activity"/>
    <property type="evidence" value="ECO:0007669"/>
    <property type="project" value="UniProtKB-KW"/>
</dbReference>
<dbReference type="InterPro" id="IPR027417">
    <property type="entry name" value="P-loop_NTPase"/>
</dbReference>
<dbReference type="GO" id="GO:0004386">
    <property type="term" value="F:helicase activity"/>
    <property type="evidence" value="ECO:0007669"/>
    <property type="project" value="UniProtKB-KW"/>
</dbReference>
<proteinExistence type="predicted"/>
<feature type="compositionally biased region" description="Polar residues" evidence="5">
    <location>
        <begin position="686"/>
        <end position="700"/>
    </location>
</feature>
<dbReference type="SMART" id="SM00487">
    <property type="entry name" value="DEXDc"/>
    <property type="match status" value="1"/>
</dbReference>
<dbReference type="SUPFAM" id="SSF52540">
    <property type="entry name" value="P-loop containing nucleoside triphosphate hydrolases"/>
    <property type="match status" value="2"/>
</dbReference>
<dbReference type="GO" id="GO:0043596">
    <property type="term" value="C:nuclear replication fork"/>
    <property type="evidence" value="ECO:0007669"/>
    <property type="project" value="TreeGrafter"/>
</dbReference>
<dbReference type="Gene3D" id="3.40.50.300">
    <property type="entry name" value="P-loop containing nucleotide triphosphate hydrolases"/>
    <property type="match status" value="1"/>
</dbReference>
<dbReference type="Proteomes" id="UP001472866">
    <property type="component" value="Chromosome 03"/>
</dbReference>
<keyword evidence="3" id="KW-0347">Helicase</keyword>
<dbReference type="InterPro" id="IPR001650">
    <property type="entry name" value="Helicase_C-like"/>
</dbReference>
<evidence type="ECO:0000256" key="2">
    <source>
        <dbReference type="ARBA" id="ARBA00022801"/>
    </source>
</evidence>
<keyword evidence="2" id="KW-0378">Hydrolase</keyword>
<dbReference type="CDD" id="cd18793">
    <property type="entry name" value="SF2_C_SNF"/>
    <property type="match status" value="1"/>
</dbReference>
<evidence type="ECO:0000259" key="7">
    <source>
        <dbReference type="PROSITE" id="PS51194"/>
    </source>
</evidence>
<dbReference type="Pfam" id="PF00271">
    <property type="entry name" value="Helicase_C"/>
    <property type="match status" value="1"/>
</dbReference>
<dbReference type="GO" id="GO:0006281">
    <property type="term" value="P:DNA repair"/>
    <property type="evidence" value="ECO:0007669"/>
    <property type="project" value="TreeGrafter"/>
</dbReference>
<dbReference type="PANTHER" id="PTHR45766:SF3">
    <property type="entry name" value="DNA ANNEALING HELICASE AND ENDONUCLEASE ZRANB3"/>
    <property type="match status" value="1"/>
</dbReference>
<dbReference type="Pfam" id="PF00176">
    <property type="entry name" value="SNF2-rel_dom"/>
    <property type="match status" value="1"/>
</dbReference>
<feature type="compositionally biased region" description="Basic and acidic residues" evidence="5">
    <location>
        <begin position="65"/>
        <end position="77"/>
    </location>
</feature>
<dbReference type="AlphaFoldDB" id="A0AAX4P2X1"/>
<evidence type="ECO:0000256" key="4">
    <source>
        <dbReference type="ARBA" id="ARBA00022840"/>
    </source>
</evidence>
<keyword evidence="4" id="KW-0067">ATP-binding</keyword>
<dbReference type="InterPro" id="IPR038718">
    <property type="entry name" value="SNF2-like_sf"/>
</dbReference>
<dbReference type="GO" id="GO:0031297">
    <property type="term" value="P:replication fork processing"/>
    <property type="evidence" value="ECO:0007669"/>
    <property type="project" value="TreeGrafter"/>
</dbReference>
<dbReference type="Gene3D" id="3.40.50.10810">
    <property type="entry name" value="Tandem AAA-ATPase domain"/>
    <property type="match status" value="1"/>
</dbReference>
<keyword evidence="1" id="KW-0547">Nucleotide-binding</keyword>
<feature type="domain" description="Helicase ATP-binding" evidence="6">
    <location>
        <begin position="229"/>
        <end position="385"/>
    </location>
</feature>
<feature type="region of interest" description="Disordered" evidence="5">
    <location>
        <begin position="662"/>
        <end position="707"/>
    </location>
</feature>
<dbReference type="SMART" id="SM00490">
    <property type="entry name" value="HELICc"/>
    <property type="match status" value="1"/>
</dbReference>
<dbReference type="InterPro" id="IPR049730">
    <property type="entry name" value="SNF2/RAD54-like_C"/>
</dbReference>
<evidence type="ECO:0000256" key="1">
    <source>
        <dbReference type="ARBA" id="ARBA00022741"/>
    </source>
</evidence>
<reference evidence="9 10" key="1">
    <citation type="submission" date="2024-03" db="EMBL/GenBank/DDBJ databases">
        <title>Complete genome sequence of the green alga Chloropicon roscoffensis RCC1871.</title>
        <authorList>
            <person name="Lemieux C."/>
            <person name="Pombert J.-F."/>
            <person name="Otis C."/>
            <person name="Turmel M."/>
        </authorList>
    </citation>
    <scope>NUCLEOTIDE SEQUENCE [LARGE SCALE GENOMIC DNA]</scope>
    <source>
        <strain evidence="9 10">RCC1871</strain>
    </source>
</reference>
<name>A0AAX4P2X1_9CHLO</name>
<protein>
    <submittedName>
        <fullName evidence="9">SWI/SNF-related matrix-associated actin-dependent regulator of chromatin subfamily A-like protein</fullName>
    </submittedName>
</protein>
<feature type="domain" description="Helicase C-terminal" evidence="7">
    <location>
        <begin position="511"/>
        <end position="670"/>
    </location>
</feature>
<dbReference type="GO" id="GO:0005524">
    <property type="term" value="F:ATP binding"/>
    <property type="evidence" value="ECO:0007669"/>
    <property type="project" value="UniProtKB-KW"/>
</dbReference>
<dbReference type="InterPro" id="IPR014001">
    <property type="entry name" value="Helicase_ATP-bd"/>
</dbReference>